<evidence type="ECO:0000256" key="3">
    <source>
        <dbReference type="ARBA" id="ARBA00022801"/>
    </source>
</evidence>
<keyword evidence="4 7" id="KW-0720">Serine protease</keyword>
<dbReference type="GO" id="GO:0004252">
    <property type="term" value="F:serine-type endopeptidase activity"/>
    <property type="evidence" value="ECO:0007669"/>
    <property type="project" value="UniProtKB-UniRule"/>
</dbReference>
<dbReference type="PROSITE" id="PS01046">
    <property type="entry name" value="LON_SER"/>
    <property type="match status" value="1"/>
</dbReference>
<keyword evidence="1 7" id="KW-0645">Protease</keyword>
<dbReference type="Pfam" id="PF22667">
    <property type="entry name" value="Lon_lid"/>
    <property type="match status" value="1"/>
</dbReference>
<dbReference type="HAMAP" id="MF_03121">
    <property type="entry name" value="lonp2_euk"/>
    <property type="match status" value="1"/>
</dbReference>
<dbReference type="GO" id="GO:0006515">
    <property type="term" value="P:protein quality control for misfolded or incompletely synthesized proteins"/>
    <property type="evidence" value="ECO:0007669"/>
    <property type="project" value="UniProtKB-UniRule"/>
</dbReference>
<dbReference type="OrthoDB" id="2411602at2759"/>
<dbReference type="GO" id="GO:0005782">
    <property type="term" value="C:peroxisomal matrix"/>
    <property type="evidence" value="ECO:0007669"/>
    <property type="project" value="UniProtKB-SubCell"/>
</dbReference>
<comment type="subcellular location">
    <subcellularLocation>
        <location evidence="7">Peroxisome matrix</location>
    </subcellularLocation>
</comment>
<dbReference type="SUPFAM" id="SSF54211">
    <property type="entry name" value="Ribosomal protein S5 domain 2-like"/>
    <property type="match status" value="1"/>
</dbReference>
<comment type="function">
    <text evidence="7">ATP-dependent serine protease that mediates the selective degradation of misfolded and unassembled polypeptides in the peroxisomal matrix. Necessary for type 2 peroxisome targeting signal (PTS2)-containing protein processing and facilitates peroxisome matrix protein import.</text>
</comment>
<dbReference type="Pfam" id="PF05362">
    <property type="entry name" value="Lon_C"/>
    <property type="match status" value="1"/>
</dbReference>
<gene>
    <name evidence="11" type="ORF">KUCA_T00004423001</name>
</gene>
<dbReference type="Proteomes" id="UP000019384">
    <property type="component" value="Unassembled WGS sequence"/>
</dbReference>
<dbReference type="InterPro" id="IPR020568">
    <property type="entry name" value="Ribosomal_Su5_D2-typ_SF"/>
</dbReference>
<dbReference type="AlphaFoldDB" id="W6MP77"/>
<evidence type="ECO:0000313" key="11">
    <source>
        <dbReference type="EMBL" id="CDK28441.1"/>
    </source>
</evidence>
<dbReference type="Gene3D" id="1.10.8.60">
    <property type="match status" value="1"/>
</dbReference>
<dbReference type="PANTHER" id="PTHR10046">
    <property type="entry name" value="ATP DEPENDENT LON PROTEASE FAMILY MEMBER"/>
    <property type="match status" value="1"/>
</dbReference>
<dbReference type="STRING" id="1382522.W6MP77"/>
<reference evidence="11" key="2">
    <citation type="submission" date="2014-02" db="EMBL/GenBank/DDBJ databases">
        <title>Complete DNA sequence of /Kuraishia capsulata/ illustrates novel genomic features among budding yeasts (/Saccharomycotina/).</title>
        <authorList>
            <person name="Morales L."/>
            <person name="Noel B."/>
            <person name="Porcel B."/>
            <person name="Marcet-Houben M."/>
            <person name="Hullo M-F."/>
            <person name="Sacerdot C."/>
            <person name="Tekaia F."/>
            <person name="Leh-Louis V."/>
            <person name="Despons L."/>
            <person name="Khanna V."/>
            <person name="Aury J-M."/>
            <person name="Barbe V."/>
            <person name="Couloux A."/>
            <person name="Labadie K."/>
            <person name="Pelletier E."/>
            <person name="Souciet J-L."/>
            <person name="Boekhout T."/>
            <person name="Gabaldon T."/>
            <person name="Wincker P."/>
            <person name="Dujon B."/>
        </authorList>
    </citation>
    <scope>NUCLEOTIDE SEQUENCE</scope>
    <source>
        <strain evidence="11">CBS 1993</strain>
    </source>
</reference>
<evidence type="ECO:0000256" key="1">
    <source>
        <dbReference type="ARBA" id="ARBA00022670"/>
    </source>
</evidence>
<dbReference type="SUPFAM" id="SSF52540">
    <property type="entry name" value="P-loop containing nucleoside triphosphate hydrolases"/>
    <property type="match status" value="1"/>
</dbReference>
<protein>
    <recommendedName>
        <fullName evidence="7">Lon protease homolog 2, peroxisomal</fullName>
        <ecNumber evidence="7">3.4.21.-</ecNumber>
    </recommendedName>
</protein>
<dbReference type="CDD" id="cd19500">
    <property type="entry name" value="RecA-like_Lon"/>
    <property type="match status" value="1"/>
</dbReference>
<feature type="domain" description="Lon proteolytic" evidence="10">
    <location>
        <begin position="792"/>
        <end position="1031"/>
    </location>
</feature>
<reference evidence="11" key="1">
    <citation type="submission" date="2013-12" db="EMBL/GenBank/DDBJ databases">
        <authorList>
            <person name="Genoscope - CEA"/>
        </authorList>
    </citation>
    <scope>NUCLEOTIDE SEQUENCE</scope>
    <source>
        <strain evidence="11">CBS 1993</strain>
    </source>
</reference>
<dbReference type="GeneID" id="34521819"/>
<evidence type="ECO:0000256" key="6">
    <source>
        <dbReference type="ARBA" id="ARBA00050665"/>
    </source>
</evidence>
<evidence type="ECO:0000313" key="12">
    <source>
        <dbReference type="Proteomes" id="UP000019384"/>
    </source>
</evidence>
<feature type="short sequence motif" description="Microbody targeting signal" evidence="7">
    <location>
        <begin position="1050"/>
        <end position="1052"/>
    </location>
</feature>
<dbReference type="GO" id="GO:0005524">
    <property type="term" value="F:ATP binding"/>
    <property type="evidence" value="ECO:0007669"/>
    <property type="project" value="UniProtKB-UniRule"/>
</dbReference>
<keyword evidence="3 7" id="KW-0378">Hydrolase</keyword>
<dbReference type="Gene3D" id="3.30.230.10">
    <property type="match status" value="1"/>
</dbReference>
<feature type="region of interest" description="Disordered" evidence="9">
    <location>
        <begin position="490"/>
        <end position="515"/>
    </location>
</feature>
<dbReference type="PRINTS" id="PR00830">
    <property type="entry name" value="ENDOLAPTASE"/>
</dbReference>
<sequence length="1052" mass="116012">MTMARNDTFEVQLPLMQLNPRLLFLPGIVYRTSFTHEQAVAILARFSSILKDTDFNHREVVQDALLKGGKSSISQSSLDGCQSVKKKLSVESDENPWLVLVCLPGSTVTGDETVGTVCSIVDISERSNEVTISFKALSRGLLRPAKSDPQNESKVVVEFRAGSKLPTKDLRKTLTNCLRLLGNVQSFSKQYRDASKAFGDLDDDERLKNVMLVLTPLASVLYDQLSSQEMSQSFVRLNRMFKGLDSEFASMSSTEQAVRLLQLVDILTAVFPFTATHKNRVLSSFSQSLSRLDAANEAIDFGNKIFEETLNMNYLVETWKSLDVRSSPRRAATTKSRFISNHLRSLKLLLEEINDARPKGSNKGPLRPRDTNEDDDSDLVSVFVKNIDNLDLPEDGKKLILKDFKRLSSMQQSSSEYQVIRSYLEIVADIPWTKFDAARNYSAIDLENAKSQLDSDHFGLNSVKERILEYLAVLSLHSRLEDVSSAKSKDSANSISIGDPDTKAPSPLALSKKRPRSTVKSPILLLTGPPGVGKTSLAKSIATALGRNFQRISLGGLRDESEIKGHRRTYLGSLPGMLVQALRKAQTMNPVILLDEIDKVVGGSAESAARAHGDPAAALLEVLDPEQNVNFHDHYIGFPIDLSQVVFICTSNDLYRLSDPLRDRMEVIELGGYSYMEKVEICKRYLVPKQLKRNGLPLETKSGDSYLQISDKAILKIAVEYTREAGIRSLERMVGSVCRGKAIELSRLIKNSDDLKEFPPGYNPVVSENDLAKYIGLSPRSSENGTAESGITPNYGVVNGLSYNSDGSGGLLVFEMNGVEGGSQALTTTGRLGNVLVESIKIANTIVKSVLNNHLLYSKSGEGIETSRLLKRFNSLDAHLHVPQGAISKDGPSAGITITLCLLSLVLQKEVPTDVAMTGEIDLRGLVLPIGGVREKLLGAHLSKKVSKVLLPRANRKDVTESYLYSISGEDGSDDVLSRLIQEEENSVKSSDKHTRLTVFSDPERWVKDTLKIEISYVEEFSDVVNAVWGQEISLHLTPDSIKSEEKVVSHL</sequence>
<evidence type="ECO:0000259" key="10">
    <source>
        <dbReference type="PROSITE" id="PS51786"/>
    </source>
</evidence>
<dbReference type="EMBL" id="HG793129">
    <property type="protein sequence ID" value="CDK28441.1"/>
    <property type="molecule type" value="Genomic_DNA"/>
</dbReference>
<evidence type="ECO:0000256" key="5">
    <source>
        <dbReference type="ARBA" id="ARBA00022840"/>
    </source>
</evidence>
<dbReference type="InterPro" id="IPR008268">
    <property type="entry name" value="Peptidase_S16_AS"/>
</dbReference>
<evidence type="ECO:0000256" key="8">
    <source>
        <dbReference type="PROSITE-ProRule" id="PRU01122"/>
    </source>
</evidence>
<dbReference type="Gene3D" id="1.20.5.5270">
    <property type="match status" value="1"/>
</dbReference>
<dbReference type="EC" id="3.4.21.-" evidence="7"/>
<comment type="similarity">
    <text evidence="7 8">Belongs to the peptidase S16 family.</text>
</comment>
<dbReference type="Gene3D" id="3.40.50.300">
    <property type="entry name" value="P-loop containing nucleotide triphosphate hydrolases"/>
    <property type="match status" value="1"/>
</dbReference>
<dbReference type="InterPro" id="IPR054594">
    <property type="entry name" value="Lon_lid"/>
</dbReference>
<dbReference type="Pfam" id="PF00004">
    <property type="entry name" value="AAA"/>
    <property type="match status" value="1"/>
</dbReference>
<evidence type="ECO:0000256" key="2">
    <source>
        <dbReference type="ARBA" id="ARBA00022741"/>
    </source>
</evidence>
<evidence type="ECO:0000256" key="9">
    <source>
        <dbReference type="SAM" id="MobiDB-lite"/>
    </source>
</evidence>
<organism evidence="11 12">
    <name type="scientific">Kuraishia capsulata CBS 1993</name>
    <dbReference type="NCBI Taxonomy" id="1382522"/>
    <lineage>
        <taxon>Eukaryota</taxon>
        <taxon>Fungi</taxon>
        <taxon>Dikarya</taxon>
        <taxon>Ascomycota</taxon>
        <taxon>Saccharomycotina</taxon>
        <taxon>Pichiomycetes</taxon>
        <taxon>Pichiales</taxon>
        <taxon>Pichiaceae</taxon>
        <taxon>Kuraishia</taxon>
    </lineage>
</organism>
<dbReference type="InterPro" id="IPR027501">
    <property type="entry name" value="Lonp2_euk"/>
</dbReference>
<comment type="catalytic activity">
    <reaction evidence="6">
        <text>Hydrolysis of proteins in presence of ATP.</text>
        <dbReference type="EC" id="3.4.21.53"/>
    </reaction>
</comment>
<evidence type="ECO:0000256" key="4">
    <source>
        <dbReference type="ARBA" id="ARBA00022825"/>
    </source>
</evidence>
<dbReference type="RefSeq" id="XP_022460431.1">
    <property type="nucleotide sequence ID" value="XM_022601157.1"/>
</dbReference>
<accession>W6MP77</accession>
<feature type="active site" evidence="7 8">
    <location>
        <position position="936"/>
    </location>
</feature>
<dbReference type="GO" id="GO:0016558">
    <property type="term" value="P:protein import into peroxisome matrix"/>
    <property type="evidence" value="ECO:0007669"/>
    <property type="project" value="UniProtKB-UniRule"/>
</dbReference>
<dbReference type="PROSITE" id="PS51786">
    <property type="entry name" value="LON_PROTEOLYTIC"/>
    <property type="match status" value="1"/>
</dbReference>
<keyword evidence="12" id="KW-1185">Reference proteome</keyword>
<name>W6MP77_9ASCO</name>
<dbReference type="InterPro" id="IPR014721">
    <property type="entry name" value="Ribsml_uS5_D2-typ_fold_subgr"/>
</dbReference>
<keyword evidence="5 7" id="KW-0067">ATP-binding</keyword>
<dbReference type="InterPro" id="IPR027417">
    <property type="entry name" value="P-loop_NTPase"/>
</dbReference>
<dbReference type="InterPro" id="IPR003593">
    <property type="entry name" value="AAA+_ATPase"/>
</dbReference>
<dbReference type="GO" id="GO:0016485">
    <property type="term" value="P:protein processing"/>
    <property type="evidence" value="ECO:0007669"/>
    <property type="project" value="UniProtKB-UniRule"/>
</dbReference>
<keyword evidence="7" id="KW-0576">Peroxisome</keyword>
<dbReference type="SMART" id="SM00382">
    <property type="entry name" value="AAA"/>
    <property type="match status" value="1"/>
</dbReference>
<feature type="active site" evidence="7 8">
    <location>
        <position position="893"/>
    </location>
</feature>
<dbReference type="GO" id="GO:0004176">
    <property type="term" value="F:ATP-dependent peptidase activity"/>
    <property type="evidence" value="ECO:0007669"/>
    <property type="project" value="UniProtKB-UniRule"/>
</dbReference>
<evidence type="ECO:0000256" key="7">
    <source>
        <dbReference type="HAMAP-Rule" id="MF_03121"/>
    </source>
</evidence>
<dbReference type="HOGENOM" id="CLU_004109_4_0_1"/>
<dbReference type="InterPro" id="IPR027065">
    <property type="entry name" value="Lon_Prtase"/>
</dbReference>
<dbReference type="InterPro" id="IPR003959">
    <property type="entry name" value="ATPase_AAA_core"/>
</dbReference>
<dbReference type="FunFam" id="3.40.50.300:FF:000021">
    <property type="entry name" value="Lon protease homolog"/>
    <property type="match status" value="1"/>
</dbReference>
<keyword evidence="2 7" id="KW-0547">Nucleotide-binding</keyword>
<proteinExistence type="inferred from homology"/>
<feature type="binding site" evidence="7">
    <location>
        <begin position="528"/>
        <end position="535"/>
    </location>
    <ligand>
        <name>ATP</name>
        <dbReference type="ChEBI" id="CHEBI:30616"/>
    </ligand>
</feature>
<dbReference type="InterPro" id="IPR008269">
    <property type="entry name" value="Lon_proteolytic"/>
</dbReference>
<dbReference type="GO" id="GO:0016887">
    <property type="term" value="F:ATP hydrolysis activity"/>
    <property type="evidence" value="ECO:0007669"/>
    <property type="project" value="UniProtKB-UniRule"/>
</dbReference>